<dbReference type="RefSeq" id="WP_164512463.1">
    <property type="nucleotide sequence ID" value="NZ_AP019307.1"/>
</dbReference>
<dbReference type="InterPro" id="IPR025996">
    <property type="entry name" value="MT1864/Rv1816-like_C"/>
</dbReference>
<evidence type="ECO:0000313" key="7">
    <source>
        <dbReference type="Proteomes" id="UP000271573"/>
    </source>
</evidence>
<keyword evidence="2 4" id="KW-0238">DNA-binding</keyword>
<evidence type="ECO:0000259" key="5">
    <source>
        <dbReference type="PROSITE" id="PS50977"/>
    </source>
</evidence>
<proteinExistence type="predicted"/>
<dbReference type="InterPro" id="IPR036271">
    <property type="entry name" value="Tet_transcr_reg_TetR-rel_C_sf"/>
</dbReference>
<dbReference type="PANTHER" id="PTHR30055:SF234">
    <property type="entry name" value="HTH-TYPE TRANSCRIPTIONAL REGULATOR BETI"/>
    <property type="match status" value="1"/>
</dbReference>
<evidence type="ECO:0000256" key="4">
    <source>
        <dbReference type="PROSITE-ProRule" id="PRU00335"/>
    </source>
</evidence>
<dbReference type="SUPFAM" id="SSF48498">
    <property type="entry name" value="Tetracyclin repressor-like, C-terminal domain"/>
    <property type="match status" value="1"/>
</dbReference>
<dbReference type="Pfam" id="PF00440">
    <property type="entry name" value="TetR_N"/>
    <property type="match status" value="1"/>
</dbReference>
<evidence type="ECO:0000256" key="3">
    <source>
        <dbReference type="ARBA" id="ARBA00023163"/>
    </source>
</evidence>
<dbReference type="GO" id="GO:0000976">
    <property type="term" value="F:transcription cis-regulatory region binding"/>
    <property type="evidence" value="ECO:0007669"/>
    <property type="project" value="TreeGrafter"/>
</dbReference>
<dbReference type="AlphaFoldDB" id="A0A3G9IDI5"/>
<feature type="DNA-binding region" description="H-T-H motif" evidence="4">
    <location>
        <begin position="22"/>
        <end position="41"/>
    </location>
</feature>
<accession>A0A3G9IDI5</accession>
<dbReference type="InterPro" id="IPR009057">
    <property type="entry name" value="Homeodomain-like_sf"/>
</dbReference>
<dbReference type="Proteomes" id="UP000271573">
    <property type="component" value="Chromosome"/>
</dbReference>
<evidence type="ECO:0000256" key="1">
    <source>
        <dbReference type="ARBA" id="ARBA00023015"/>
    </source>
</evidence>
<dbReference type="Gene3D" id="1.10.357.10">
    <property type="entry name" value="Tetracycline Repressor, domain 2"/>
    <property type="match status" value="1"/>
</dbReference>
<dbReference type="InterPro" id="IPR001647">
    <property type="entry name" value="HTH_TetR"/>
</dbReference>
<reference evidence="6 7" key="1">
    <citation type="submission" date="2018-11" db="EMBL/GenBank/DDBJ databases">
        <title>Complete genome sequence of Nocardioides baekrokdamisoli strain KCTC 39748.</title>
        <authorList>
            <person name="Kang S.W."/>
            <person name="Lee K.C."/>
            <person name="Kim K.K."/>
            <person name="Kim J.S."/>
            <person name="Kim D.S."/>
            <person name="Ko S.H."/>
            <person name="Yang S.H."/>
            <person name="Shin Y.K."/>
            <person name="Lee J.S."/>
        </authorList>
    </citation>
    <scope>NUCLEOTIDE SEQUENCE [LARGE SCALE GENOMIC DNA]</scope>
    <source>
        <strain evidence="6 7">KCTC 39748</strain>
    </source>
</reference>
<keyword evidence="1" id="KW-0805">Transcription regulation</keyword>
<keyword evidence="3" id="KW-0804">Transcription</keyword>
<organism evidence="6 7">
    <name type="scientific">Nocardioides baekrokdamisoli</name>
    <dbReference type="NCBI Taxonomy" id="1804624"/>
    <lineage>
        <taxon>Bacteria</taxon>
        <taxon>Bacillati</taxon>
        <taxon>Actinomycetota</taxon>
        <taxon>Actinomycetes</taxon>
        <taxon>Propionibacteriales</taxon>
        <taxon>Nocardioidaceae</taxon>
        <taxon>Nocardioides</taxon>
    </lineage>
</organism>
<dbReference type="KEGG" id="nbe:Back2_07190"/>
<evidence type="ECO:0000256" key="2">
    <source>
        <dbReference type="ARBA" id="ARBA00023125"/>
    </source>
</evidence>
<dbReference type="GO" id="GO:0003700">
    <property type="term" value="F:DNA-binding transcription factor activity"/>
    <property type="evidence" value="ECO:0007669"/>
    <property type="project" value="TreeGrafter"/>
</dbReference>
<dbReference type="PROSITE" id="PS50977">
    <property type="entry name" value="HTH_TETR_2"/>
    <property type="match status" value="1"/>
</dbReference>
<sequence length="209" mass="22671">MRERLVTAAVAVIAEHGVGGFSARRVTRAANTSTMAVYTQFGSMESLVEAVIDVAFSRMERALAEAPATDDPLRDVSAQTLAYLNFATHNRDLYGVMFGTIPLGPYRRTTPSQLRTGRTQTLDRVGANLARAADEGRIAPRPITDLAFMWWSTIHGYALLETTGHIRATPGRNRILAALLETMFIGLGDRPAEANDSVTRGLNSGHGRA</sequence>
<dbReference type="PANTHER" id="PTHR30055">
    <property type="entry name" value="HTH-TYPE TRANSCRIPTIONAL REGULATOR RUTR"/>
    <property type="match status" value="1"/>
</dbReference>
<name>A0A3G9IDI5_9ACTN</name>
<dbReference type="SUPFAM" id="SSF46689">
    <property type="entry name" value="Homeodomain-like"/>
    <property type="match status" value="1"/>
</dbReference>
<gene>
    <name evidence="6" type="ORF">Back2_07190</name>
</gene>
<dbReference type="InterPro" id="IPR050109">
    <property type="entry name" value="HTH-type_TetR-like_transc_reg"/>
</dbReference>
<feature type="domain" description="HTH tetR-type" evidence="5">
    <location>
        <begin position="1"/>
        <end position="59"/>
    </location>
</feature>
<dbReference type="Pfam" id="PF13305">
    <property type="entry name" value="TetR_C_33"/>
    <property type="match status" value="1"/>
</dbReference>
<dbReference type="EMBL" id="AP019307">
    <property type="protein sequence ID" value="BBH16432.1"/>
    <property type="molecule type" value="Genomic_DNA"/>
</dbReference>
<evidence type="ECO:0000313" key="6">
    <source>
        <dbReference type="EMBL" id="BBH16432.1"/>
    </source>
</evidence>
<keyword evidence="7" id="KW-1185">Reference proteome</keyword>
<protein>
    <submittedName>
        <fullName evidence="6">TetR family transcriptional regulator</fullName>
    </submittedName>
</protein>